<evidence type="ECO:0000313" key="3">
    <source>
        <dbReference type="Proteomes" id="UP001500740"/>
    </source>
</evidence>
<protein>
    <submittedName>
        <fullName evidence="2">Helix-turn-helix domain-containing protein</fullName>
    </submittedName>
</protein>
<evidence type="ECO:0000259" key="1">
    <source>
        <dbReference type="PROSITE" id="PS50943"/>
    </source>
</evidence>
<dbReference type="InterPro" id="IPR053163">
    <property type="entry name" value="HTH-type_regulator_Rgg"/>
</dbReference>
<dbReference type="SMART" id="SM00028">
    <property type="entry name" value="TPR"/>
    <property type="match status" value="4"/>
</dbReference>
<proteinExistence type="predicted"/>
<dbReference type="InterPro" id="IPR041315">
    <property type="entry name" value="PlcR_TPR"/>
</dbReference>
<dbReference type="InterPro" id="IPR011990">
    <property type="entry name" value="TPR-like_helical_dom_sf"/>
</dbReference>
<dbReference type="SMART" id="SM00530">
    <property type="entry name" value="HTH_XRE"/>
    <property type="match status" value="1"/>
</dbReference>
<reference evidence="3" key="1">
    <citation type="journal article" date="2019" name="Int. J. Syst. Evol. Microbiol.">
        <title>The Global Catalogue of Microorganisms (GCM) 10K type strain sequencing project: providing services to taxonomists for standard genome sequencing and annotation.</title>
        <authorList>
            <consortium name="The Broad Institute Genomics Platform"/>
            <consortium name="The Broad Institute Genome Sequencing Center for Infectious Disease"/>
            <person name="Wu L."/>
            <person name="Ma J."/>
        </authorList>
    </citation>
    <scope>NUCLEOTIDE SEQUENCE [LARGE SCALE GENOMIC DNA]</scope>
    <source>
        <strain evidence="3">JCM 14193</strain>
    </source>
</reference>
<keyword evidence="3" id="KW-1185">Reference proteome</keyword>
<dbReference type="InterPro" id="IPR010982">
    <property type="entry name" value="Lambda_DNA-bd_dom_sf"/>
</dbReference>
<name>A0ABN0ZV91_9BACI</name>
<feature type="domain" description="HTH cro/C1-type" evidence="1">
    <location>
        <begin position="9"/>
        <end position="62"/>
    </location>
</feature>
<dbReference type="Pfam" id="PF18768">
    <property type="entry name" value="RNPP_C"/>
    <property type="match status" value="1"/>
</dbReference>
<dbReference type="Pfam" id="PF01381">
    <property type="entry name" value="HTH_3"/>
    <property type="match status" value="1"/>
</dbReference>
<dbReference type="Gene3D" id="1.25.40.10">
    <property type="entry name" value="Tetratricopeptide repeat domain"/>
    <property type="match status" value="1"/>
</dbReference>
<comment type="caution">
    <text evidence="2">The sequence shown here is derived from an EMBL/GenBank/DDBJ whole genome shotgun (WGS) entry which is preliminary data.</text>
</comment>
<dbReference type="SUPFAM" id="SSF47413">
    <property type="entry name" value="lambda repressor-like DNA-binding domains"/>
    <property type="match status" value="1"/>
</dbReference>
<dbReference type="CDD" id="cd00093">
    <property type="entry name" value="HTH_XRE"/>
    <property type="match status" value="1"/>
</dbReference>
<dbReference type="PANTHER" id="PTHR37038:SF14">
    <property type="entry name" value="TRANSCRIPTIONAL ACTIVATOR"/>
    <property type="match status" value="1"/>
</dbReference>
<dbReference type="Proteomes" id="UP001500740">
    <property type="component" value="Unassembled WGS sequence"/>
</dbReference>
<dbReference type="InterPro" id="IPR001387">
    <property type="entry name" value="Cro/C1-type_HTH"/>
</dbReference>
<accession>A0ABN0ZV91</accession>
<evidence type="ECO:0000313" key="2">
    <source>
        <dbReference type="EMBL" id="GAA0460120.1"/>
    </source>
</evidence>
<dbReference type="SUPFAM" id="SSF48452">
    <property type="entry name" value="TPR-like"/>
    <property type="match status" value="1"/>
</dbReference>
<dbReference type="PANTHER" id="PTHR37038">
    <property type="entry name" value="TRANSCRIPTIONAL REGULATOR-RELATED"/>
    <property type="match status" value="1"/>
</dbReference>
<dbReference type="RefSeq" id="WP_343782740.1">
    <property type="nucleotide sequence ID" value="NZ_BAAACZ010000010.1"/>
</dbReference>
<sequence>MNLTVGEKINDLRKRLNISQAGLANGVCSQSELSRIERDQHQPSYITLKGIADKLGVHITYFLADSDSEREDYLNEVWSQLEQARRDRDYVIIKEIVKLEQDNPLFQTQQARRHLMWHKAILQYHIDKDFKAAINTLKDCLSLSSFDRFSAEINIQVLCSLGIMFRLEGDLLEAKNYHEQAYDLINEITNLKDKRIIAKVRFNLAKVYTDLNELDKSLEVCKHGLAYCREQEDLFAFADFHYQIGHNLIKKGQTDKGIKYWEKAKFLFELQGKTQLAEIIEHDIETFQEHEWV</sequence>
<dbReference type="InterPro" id="IPR019734">
    <property type="entry name" value="TPR_rpt"/>
</dbReference>
<dbReference type="PROSITE" id="PS50943">
    <property type="entry name" value="HTH_CROC1"/>
    <property type="match status" value="1"/>
</dbReference>
<dbReference type="EMBL" id="BAAACZ010000010">
    <property type="protein sequence ID" value="GAA0460120.1"/>
    <property type="molecule type" value="Genomic_DNA"/>
</dbReference>
<organism evidence="2 3">
    <name type="scientific">Alkalibacillus silvisoli</name>
    <dbReference type="NCBI Taxonomy" id="392823"/>
    <lineage>
        <taxon>Bacteria</taxon>
        <taxon>Bacillati</taxon>
        <taxon>Bacillota</taxon>
        <taxon>Bacilli</taxon>
        <taxon>Bacillales</taxon>
        <taxon>Bacillaceae</taxon>
        <taxon>Alkalibacillus</taxon>
    </lineage>
</organism>
<gene>
    <name evidence="2" type="ORF">GCM10008935_14300</name>
</gene>